<evidence type="ECO:0000256" key="4">
    <source>
        <dbReference type="ARBA" id="ARBA00022801"/>
    </source>
</evidence>
<proteinExistence type="inferred from homology"/>
<dbReference type="InterPro" id="IPR001131">
    <property type="entry name" value="Peptidase_M24B_aminopep-P_CS"/>
</dbReference>
<dbReference type="Gene3D" id="3.90.230.10">
    <property type="entry name" value="Creatinase/methionine aminopeptidase superfamily"/>
    <property type="match status" value="1"/>
</dbReference>
<keyword evidence="3 6" id="KW-0479">Metal-binding</keyword>
<keyword evidence="5" id="KW-0464">Manganese</keyword>
<evidence type="ECO:0000259" key="8">
    <source>
        <dbReference type="Pfam" id="PF01321"/>
    </source>
</evidence>
<dbReference type="RefSeq" id="WP_133580559.1">
    <property type="nucleotide sequence ID" value="NZ_SNYJ01000008.1"/>
</dbReference>
<dbReference type="Pfam" id="PF01321">
    <property type="entry name" value="Creatinase_N"/>
    <property type="match status" value="1"/>
</dbReference>
<dbReference type="PANTHER" id="PTHR46112:SF10">
    <property type="entry name" value="DIPEPTIDASE YKVY-RELATED"/>
    <property type="match status" value="1"/>
</dbReference>
<comment type="similarity">
    <text evidence="2 6">Belongs to the peptidase M24B family.</text>
</comment>
<dbReference type="Pfam" id="PF00557">
    <property type="entry name" value="Peptidase_M24"/>
    <property type="match status" value="1"/>
</dbReference>
<dbReference type="Proteomes" id="UP000295632">
    <property type="component" value="Unassembled WGS sequence"/>
</dbReference>
<protein>
    <submittedName>
        <fullName evidence="9">Xaa-Pro aminopeptidase</fullName>
    </submittedName>
</protein>
<dbReference type="Gene3D" id="3.40.350.10">
    <property type="entry name" value="Creatinase/prolidase N-terminal domain"/>
    <property type="match status" value="1"/>
</dbReference>
<dbReference type="EMBL" id="SNYJ01000008">
    <property type="protein sequence ID" value="TDQ39119.1"/>
    <property type="molecule type" value="Genomic_DNA"/>
</dbReference>
<feature type="domain" description="Creatinase N-terminal" evidence="8">
    <location>
        <begin position="5"/>
        <end position="134"/>
    </location>
</feature>
<name>A0A4R6U3P4_9BACI</name>
<reference evidence="9 10" key="1">
    <citation type="submission" date="2019-03" db="EMBL/GenBank/DDBJ databases">
        <title>Genomic Encyclopedia of Type Strains, Phase IV (KMG-IV): sequencing the most valuable type-strain genomes for metagenomic binning, comparative biology and taxonomic classification.</title>
        <authorList>
            <person name="Goeker M."/>
        </authorList>
    </citation>
    <scope>NUCLEOTIDE SEQUENCE [LARGE SCALE GENOMIC DNA]</scope>
    <source>
        <strain evidence="9 10">DSM 28697</strain>
    </source>
</reference>
<evidence type="ECO:0000256" key="2">
    <source>
        <dbReference type="ARBA" id="ARBA00008766"/>
    </source>
</evidence>
<dbReference type="InterPro" id="IPR000587">
    <property type="entry name" value="Creatinase_N"/>
</dbReference>
<evidence type="ECO:0000256" key="1">
    <source>
        <dbReference type="ARBA" id="ARBA00001936"/>
    </source>
</evidence>
<dbReference type="SUPFAM" id="SSF53092">
    <property type="entry name" value="Creatinase/prolidase N-terminal domain"/>
    <property type="match status" value="1"/>
</dbReference>
<dbReference type="GO" id="GO:0046872">
    <property type="term" value="F:metal ion binding"/>
    <property type="evidence" value="ECO:0007669"/>
    <property type="project" value="UniProtKB-KW"/>
</dbReference>
<feature type="domain" description="Peptidase M24" evidence="7">
    <location>
        <begin position="142"/>
        <end position="344"/>
    </location>
</feature>
<comment type="cofactor">
    <cofactor evidence="1">
        <name>Mn(2+)</name>
        <dbReference type="ChEBI" id="CHEBI:29035"/>
    </cofactor>
</comment>
<dbReference type="PANTHER" id="PTHR46112">
    <property type="entry name" value="AMINOPEPTIDASE"/>
    <property type="match status" value="1"/>
</dbReference>
<dbReference type="InterPro" id="IPR036005">
    <property type="entry name" value="Creatinase/aminopeptidase-like"/>
</dbReference>
<organism evidence="9 10">
    <name type="scientific">Aureibacillus halotolerans</name>
    <dbReference type="NCBI Taxonomy" id="1508390"/>
    <lineage>
        <taxon>Bacteria</taxon>
        <taxon>Bacillati</taxon>
        <taxon>Bacillota</taxon>
        <taxon>Bacilli</taxon>
        <taxon>Bacillales</taxon>
        <taxon>Bacillaceae</taxon>
        <taxon>Aureibacillus</taxon>
    </lineage>
</organism>
<keyword evidence="9" id="KW-0031">Aminopeptidase</keyword>
<dbReference type="InterPro" id="IPR029149">
    <property type="entry name" value="Creatin/AminoP/Spt16_N"/>
</dbReference>
<sequence>MSLTHLNVQLKKMEVDTAIVTLPSDIFYLTQFKTEPHERVVALVIQLERDPLLLLPAMEVEQARADGWAGDVLPYKDTDQPWELLAASLDSATISTLGIQKNHLTVERLEAIQQTLEPTKVIAVENVLQQMRLVKSPQELAIMKEAALFADKGVEIGKHALKEGITELEVKNAIEQGLAQLGIAEMAFKTTVLFGKRSAQPHGNSGNTALCKGDIALFDLGVVHNGYTSDITRCFLFAEYNEEAATIYEAVLAAEEQAIKSIAPGVPIATAERAARDELKTRKLETDFTHRLGHGLGIDVHEFPSLHEKNETPFCVGMTFTVEPGVYVPSIGGIRIEDDIVVTEHGYEILTESPKQLEVVPYK</sequence>
<dbReference type="PROSITE" id="PS00491">
    <property type="entry name" value="PROLINE_PEPTIDASE"/>
    <property type="match status" value="1"/>
</dbReference>
<keyword evidence="9" id="KW-0645">Protease</keyword>
<dbReference type="SUPFAM" id="SSF55920">
    <property type="entry name" value="Creatinase/aminopeptidase"/>
    <property type="match status" value="1"/>
</dbReference>
<dbReference type="OrthoDB" id="9806388at2"/>
<keyword evidence="4" id="KW-0378">Hydrolase</keyword>
<evidence type="ECO:0000313" key="9">
    <source>
        <dbReference type="EMBL" id="TDQ39119.1"/>
    </source>
</evidence>
<evidence type="ECO:0000259" key="7">
    <source>
        <dbReference type="Pfam" id="PF00557"/>
    </source>
</evidence>
<dbReference type="GO" id="GO:0004177">
    <property type="term" value="F:aminopeptidase activity"/>
    <property type="evidence" value="ECO:0007669"/>
    <property type="project" value="UniProtKB-KW"/>
</dbReference>
<dbReference type="AlphaFoldDB" id="A0A4R6U3P4"/>
<evidence type="ECO:0000256" key="3">
    <source>
        <dbReference type="ARBA" id="ARBA00022723"/>
    </source>
</evidence>
<comment type="caution">
    <text evidence="9">The sequence shown here is derived from an EMBL/GenBank/DDBJ whole genome shotgun (WGS) entry which is preliminary data.</text>
</comment>
<dbReference type="InterPro" id="IPR000994">
    <property type="entry name" value="Pept_M24"/>
</dbReference>
<gene>
    <name evidence="9" type="ORF">EV213_10866</name>
</gene>
<evidence type="ECO:0000313" key="10">
    <source>
        <dbReference type="Proteomes" id="UP000295632"/>
    </source>
</evidence>
<dbReference type="InterPro" id="IPR050659">
    <property type="entry name" value="Peptidase_M24B"/>
</dbReference>
<accession>A0A4R6U3P4</accession>
<evidence type="ECO:0000256" key="5">
    <source>
        <dbReference type="ARBA" id="ARBA00023211"/>
    </source>
</evidence>
<evidence type="ECO:0000256" key="6">
    <source>
        <dbReference type="RuleBase" id="RU000590"/>
    </source>
</evidence>
<keyword evidence="10" id="KW-1185">Reference proteome</keyword>